<evidence type="ECO:0000313" key="2">
    <source>
        <dbReference type="EMBL" id="MCA9376520.1"/>
    </source>
</evidence>
<sequence>MSKDRNIFRHSFLIGDKRFVLQLDTGRVVKSYLKELRLYTSLVEDGDSIYHDITQLLIDKFSTYENEVLKKLTPKEMDLILKKIGRPEEIVGSIETNITNILNTRPLLKIYLLIRSFLNKDTYLLTLFSRIITMLFVIFTLYLYMKIIAINKEDLRYYASQIMYDSHYARILVIYLISFIAMVSLTVIQFIRSIIPQNGVNLLILLLAMVSSVYLLIFEAETIKTIPIVYTQLIKDATESNYFGLTDVSIDDTISEVNLQIRVDRSSDIPSIYLIHSMDKRGAYFTSPPLFNGEEENILFIDGENLNFNLNMIDIRKRCRVNCFSGNIELYIFTSDEVRVTIKYVLKPINPLFSTTPQPLEVIAQNYQDLDLLINSRSITPLNFLAISVGNLNVDLIGSSDLHLAGDYASVTAKGYDSSELVVGYDGLNSSYESSITYEGYDNAGASIIVAKELRMDLMDSSYAFYDSSSIENVSISRSSALNKVWDINE</sequence>
<gene>
    <name evidence="2" type="ORF">KC685_01200</name>
</gene>
<evidence type="ECO:0000256" key="1">
    <source>
        <dbReference type="SAM" id="Phobius"/>
    </source>
</evidence>
<keyword evidence="1" id="KW-1133">Transmembrane helix</keyword>
<keyword evidence="1" id="KW-0812">Transmembrane</keyword>
<comment type="caution">
    <text evidence="2">The sequence shown here is derived from an EMBL/GenBank/DDBJ whole genome shotgun (WGS) entry which is preliminary data.</text>
</comment>
<reference evidence="2" key="1">
    <citation type="submission" date="2020-04" db="EMBL/GenBank/DDBJ databases">
        <authorList>
            <person name="Zhang T."/>
        </authorList>
    </citation>
    <scope>NUCLEOTIDE SEQUENCE</scope>
    <source>
        <strain evidence="2">HKST-UBA17</strain>
    </source>
</reference>
<organism evidence="2 3">
    <name type="scientific">Candidatus Dojkabacteria bacterium</name>
    <dbReference type="NCBI Taxonomy" id="2099670"/>
    <lineage>
        <taxon>Bacteria</taxon>
        <taxon>Candidatus Dojkabacteria</taxon>
    </lineage>
</organism>
<feature type="transmembrane region" description="Helical" evidence="1">
    <location>
        <begin position="167"/>
        <end position="188"/>
    </location>
</feature>
<feature type="transmembrane region" description="Helical" evidence="1">
    <location>
        <begin position="123"/>
        <end position="147"/>
    </location>
</feature>
<accession>A0A955KXV6</accession>
<name>A0A955KXV6_9BACT</name>
<protein>
    <submittedName>
        <fullName evidence="2">Uncharacterized protein</fullName>
    </submittedName>
</protein>
<dbReference type="Proteomes" id="UP000741282">
    <property type="component" value="Unassembled WGS sequence"/>
</dbReference>
<feature type="transmembrane region" description="Helical" evidence="1">
    <location>
        <begin position="200"/>
        <end position="218"/>
    </location>
</feature>
<dbReference type="EMBL" id="JAGQLN010000003">
    <property type="protein sequence ID" value="MCA9376520.1"/>
    <property type="molecule type" value="Genomic_DNA"/>
</dbReference>
<reference evidence="2" key="2">
    <citation type="journal article" date="2021" name="Microbiome">
        <title>Successional dynamics and alternative stable states in a saline activated sludge microbial community over 9 years.</title>
        <authorList>
            <person name="Wang Y."/>
            <person name="Ye J."/>
            <person name="Ju F."/>
            <person name="Liu L."/>
            <person name="Boyd J.A."/>
            <person name="Deng Y."/>
            <person name="Parks D.H."/>
            <person name="Jiang X."/>
            <person name="Yin X."/>
            <person name="Woodcroft B.J."/>
            <person name="Tyson G.W."/>
            <person name="Hugenholtz P."/>
            <person name="Polz M.F."/>
            <person name="Zhang T."/>
        </authorList>
    </citation>
    <scope>NUCLEOTIDE SEQUENCE</scope>
    <source>
        <strain evidence="2">HKST-UBA17</strain>
    </source>
</reference>
<dbReference type="AlphaFoldDB" id="A0A955KXV6"/>
<evidence type="ECO:0000313" key="3">
    <source>
        <dbReference type="Proteomes" id="UP000741282"/>
    </source>
</evidence>
<keyword evidence="1" id="KW-0472">Membrane</keyword>
<proteinExistence type="predicted"/>